<evidence type="ECO:0000256" key="9">
    <source>
        <dbReference type="ARBA" id="ARBA00023157"/>
    </source>
</evidence>
<dbReference type="GO" id="GO:0046872">
    <property type="term" value="F:metal ion binding"/>
    <property type="evidence" value="ECO:0007669"/>
    <property type="project" value="UniProtKB-KW"/>
</dbReference>
<dbReference type="AlphaFoldDB" id="E6SDX5"/>
<evidence type="ECO:0000256" key="10">
    <source>
        <dbReference type="ARBA" id="ARBA00023163"/>
    </source>
</evidence>
<dbReference type="GO" id="GO:0045454">
    <property type="term" value="P:cell redox homeostasis"/>
    <property type="evidence" value="ECO:0007669"/>
    <property type="project" value="TreeGrafter"/>
</dbReference>
<protein>
    <recommendedName>
        <fullName evidence="11">Transcriptional regulator WhiB</fullName>
    </recommendedName>
</protein>
<proteinExistence type="inferred from homology"/>
<dbReference type="HAMAP" id="MF_01479">
    <property type="entry name" value="WhiB"/>
    <property type="match status" value="1"/>
</dbReference>
<evidence type="ECO:0000259" key="12">
    <source>
        <dbReference type="PROSITE" id="PS51674"/>
    </source>
</evidence>
<gene>
    <name evidence="11" type="primary">whiB</name>
    <name evidence="13" type="ordered locus">Intca_0016</name>
</gene>
<feature type="binding site" evidence="11">
    <location>
        <position position="70"/>
    </location>
    <ligand>
        <name>[4Fe-4S] cluster</name>
        <dbReference type="ChEBI" id="CHEBI:49883"/>
    </ligand>
</feature>
<evidence type="ECO:0000256" key="5">
    <source>
        <dbReference type="ARBA" id="ARBA00023004"/>
    </source>
</evidence>
<name>E6SDX5_INTC7</name>
<comment type="PTM">
    <text evidence="11">Upon Fe-S cluster removal intramolecular disulfide bonds are formed.</text>
</comment>
<feature type="binding site" evidence="11">
    <location>
        <position position="67"/>
    </location>
    <ligand>
        <name>[4Fe-4S] cluster</name>
        <dbReference type="ChEBI" id="CHEBI:49883"/>
    </ligand>
</feature>
<dbReference type="EMBL" id="CP002343">
    <property type="protein sequence ID" value="ADU46578.1"/>
    <property type="molecule type" value="Genomic_DNA"/>
</dbReference>
<reference evidence="13 14" key="1">
    <citation type="journal article" date="2010" name="Stand. Genomic Sci.">
        <title>Complete genome sequence of Intrasporangium calvum type strain (7 KIP).</title>
        <authorList>
            <person name="Del Rio T.G."/>
            <person name="Chertkov O."/>
            <person name="Yasawong M."/>
            <person name="Lucas S."/>
            <person name="Deshpande S."/>
            <person name="Cheng J.F."/>
            <person name="Detter C."/>
            <person name="Tapia R."/>
            <person name="Han C."/>
            <person name="Goodwin L."/>
            <person name="Pitluck S."/>
            <person name="Liolios K."/>
            <person name="Ivanova N."/>
            <person name="Mavromatis K."/>
            <person name="Pati A."/>
            <person name="Chen A."/>
            <person name="Palaniappan K."/>
            <person name="Land M."/>
            <person name="Hauser L."/>
            <person name="Chang Y.J."/>
            <person name="Jeffries C.D."/>
            <person name="Rohde M."/>
            <person name="Pukall R."/>
            <person name="Sikorski J."/>
            <person name="Goker M."/>
            <person name="Woyke T."/>
            <person name="Bristow J."/>
            <person name="Eisen J.A."/>
            <person name="Markowitz V."/>
            <person name="Hugenholtz P."/>
            <person name="Kyrpides N.C."/>
            <person name="Klenk H.P."/>
            <person name="Lapidus A."/>
        </authorList>
    </citation>
    <scope>NUCLEOTIDE SEQUENCE [LARGE SCALE GENOMIC DNA]</scope>
    <source>
        <strain evidence="14">ATCC 23552 / DSM 43043 / JCM 3097 / NBRC 12989 / 7 KIP</strain>
    </source>
</reference>
<dbReference type="eggNOG" id="ENOG503099W">
    <property type="taxonomic scope" value="Bacteria"/>
</dbReference>
<dbReference type="PANTHER" id="PTHR38839">
    <property type="entry name" value="TRANSCRIPTIONAL REGULATOR WHID-RELATED"/>
    <property type="match status" value="1"/>
</dbReference>
<comment type="subcellular location">
    <subcellularLocation>
        <location evidence="1 11">Cytoplasm</location>
    </subcellularLocation>
</comment>
<keyword evidence="4 11" id="KW-0479">Metal-binding</keyword>
<comment type="cofactor">
    <cofactor evidence="11">
        <name>[4Fe-4S] cluster</name>
        <dbReference type="ChEBI" id="CHEBI:49883"/>
    </cofactor>
    <text evidence="11">Binds 1 [4Fe-4S] cluster per subunit. Following nitrosylation of the [4Fe-4S] cluster binds 1 [4Fe-8(NO)] cluster per subunit.</text>
</comment>
<evidence type="ECO:0000313" key="14">
    <source>
        <dbReference type="Proteomes" id="UP000008914"/>
    </source>
</evidence>
<evidence type="ECO:0000256" key="6">
    <source>
        <dbReference type="ARBA" id="ARBA00023014"/>
    </source>
</evidence>
<dbReference type="PROSITE" id="PS51674">
    <property type="entry name" value="4FE4S_WBL"/>
    <property type="match status" value="1"/>
</dbReference>
<sequence length="126" mass="14033">MRGQVNAGVFLHRYGRADDTINHGDGPSPDELLRAKWMRAGSCRGDEKYRWFGQPNTLKSLRAAAICRECPVRQMCLASALVFGEEFGVWGGLNPVERRPLHRRLALGETLGSVLRSVLNGERRAA</sequence>
<keyword evidence="7 11" id="KW-0805">Transcription regulation</keyword>
<dbReference type="InterPro" id="IPR003482">
    <property type="entry name" value="Whib"/>
</dbReference>
<feature type="domain" description="4Fe-4S Wbl-type" evidence="12">
    <location>
        <begin position="42"/>
        <end position="100"/>
    </location>
</feature>
<accession>E6SDX5</accession>
<keyword evidence="10 11" id="KW-0804">Transcription</keyword>
<dbReference type="Proteomes" id="UP000008914">
    <property type="component" value="Chromosome"/>
</dbReference>
<comment type="similarity">
    <text evidence="2 11">Belongs to the WhiB family.</text>
</comment>
<keyword evidence="11" id="KW-0963">Cytoplasm</keyword>
<dbReference type="Pfam" id="PF02467">
    <property type="entry name" value="Whib"/>
    <property type="match status" value="1"/>
</dbReference>
<organism evidence="13 14">
    <name type="scientific">Intrasporangium calvum (strain ATCC 23552 / DSM 43043 / JCM 3097 / NBRC 12989 / NCIMB 10167 / NRRL B-3866 / 7 KIP)</name>
    <dbReference type="NCBI Taxonomy" id="710696"/>
    <lineage>
        <taxon>Bacteria</taxon>
        <taxon>Bacillati</taxon>
        <taxon>Actinomycetota</taxon>
        <taxon>Actinomycetes</taxon>
        <taxon>Micrococcales</taxon>
        <taxon>Intrasporangiaceae</taxon>
        <taxon>Intrasporangium</taxon>
    </lineage>
</organism>
<dbReference type="HOGENOM" id="CLU_106245_6_2_11"/>
<evidence type="ECO:0000256" key="4">
    <source>
        <dbReference type="ARBA" id="ARBA00022723"/>
    </source>
</evidence>
<keyword evidence="8 11" id="KW-0238">DNA-binding</keyword>
<comment type="PTM">
    <text evidence="11">The Fe-S cluster can be nitrosylated by nitric oxide (NO).</text>
</comment>
<evidence type="ECO:0000256" key="11">
    <source>
        <dbReference type="HAMAP-Rule" id="MF_01479"/>
    </source>
</evidence>
<dbReference type="KEGG" id="ica:Intca_0016"/>
<evidence type="ECO:0000256" key="1">
    <source>
        <dbReference type="ARBA" id="ARBA00004496"/>
    </source>
</evidence>
<feature type="binding site" evidence="11">
    <location>
        <position position="43"/>
    </location>
    <ligand>
        <name>[4Fe-4S] cluster</name>
        <dbReference type="ChEBI" id="CHEBI:49883"/>
    </ligand>
</feature>
<dbReference type="GO" id="GO:0035731">
    <property type="term" value="F:dinitrosyl-iron complex binding"/>
    <property type="evidence" value="ECO:0007669"/>
    <property type="project" value="UniProtKB-UniRule"/>
</dbReference>
<feature type="binding site" evidence="11">
    <location>
        <position position="76"/>
    </location>
    <ligand>
        <name>[4Fe-4S] cluster</name>
        <dbReference type="ChEBI" id="CHEBI:49883"/>
    </ligand>
</feature>
<evidence type="ECO:0000256" key="8">
    <source>
        <dbReference type="ARBA" id="ARBA00023125"/>
    </source>
</evidence>
<dbReference type="InterPro" id="IPR034768">
    <property type="entry name" value="4FE4S_WBL"/>
</dbReference>
<evidence type="ECO:0000256" key="2">
    <source>
        <dbReference type="ARBA" id="ARBA00006597"/>
    </source>
</evidence>
<keyword evidence="9 11" id="KW-1015">Disulfide bond</keyword>
<dbReference type="RefSeq" id="WP_013490900.1">
    <property type="nucleotide sequence ID" value="NC_014830.1"/>
</dbReference>
<evidence type="ECO:0000313" key="13">
    <source>
        <dbReference type="EMBL" id="ADU46578.1"/>
    </source>
</evidence>
<dbReference type="GO" id="GO:0045892">
    <property type="term" value="P:negative regulation of DNA-templated transcription"/>
    <property type="evidence" value="ECO:0007669"/>
    <property type="project" value="TreeGrafter"/>
</dbReference>
<dbReference type="GO" id="GO:0051539">
    <property type="term" value="F:4 iron, 4 sulfur cluster binding"/>
    <property type="evidence" value="ECO:0007669"/>
    <property type="project" value="UniProtKB-UniRule"/>
</dbReference>
<keyword evidence="6 11" id="KW-0411">Iron-sulfur</keyword>
<evidence type="ECO:0000256" key="7">
    <source>
        <dbReference type="ARBA" id="ARBA00023015"/>
    </source>
</evidence>
<dbReference type="STRING" id="710696.Intca_0016"/>
<dbReference type="GO" id="GO:0005737">
    <property type="term" value="C:cytoplasm"/>
    <property type="evidence" value="ECO:0007669"/>
    <property type="project" value="UniProtKB-SubCell"/>
</dbReference>
<comment type="function">
    <text evidence="11">Acts as a transcriptional regulator. Probably redox-responsive. The apo- but not holo-form probably binds DNA.</text>
</comment>
<keyword evidence="5 11" id="KW-0408">Iron</keyword>
<dbReference type="GO" id="GO:0047134">
    <property type="term" value="F:protein-disulfide reductase [NAD(P)H] activity"/>
    <property type="evidence" value="ECO:0007669"/>
    <property type="project" value="TreeGrafter"/>
</dbReference>
<keyword evidence="3 11" id="KW-0004">4Fe-4S</keyword>
<keyword evidence="14" id="KW-1185">Reference proteome</keyword>
<dbReference type="GO" id="GO:0003677">
    <property type="term" value="F:DNA binding"/>
    <property type="evidence" value="ECO:0007669"/>
    <property type="project" value="UniProtKB-UniRule"/>
</dbReference>
<evidence type="ECO:0000256" key="3">
    <source>
        <dbReference type="ARBA" id="ARBA00022485"/>
    </source>
</evidence>